<dbReference type="HAMAP" id="MF_00258">
    <property type="entry name" value="Glu_racemase"/>
    <property type="match status" value="1"/>
</dbReference>
<comment type="similarity">
    <text evidence="8">Belongs to the aspartate/glutamate racemases family.</text>
</comment>
<dbReference type="NCBIfam" id="NF002035">
    <property type="entry name" value="PRK00865.1-3"/>
    <property type="match status" value="1"/>
</dbReference>
<dbReference type="GO" id="GO:0071555">
    <property type="term" value="P:cell wall organization"/>
    <property type="evidence" value="ECO:0007669"/>
    <property type="project" value="UniProtKB-KW"/>
</dbReference>
<keyword evidence="5 8" id="KW-0413">Isomerase</keyword>
<dbReference type="PANTHER" id="PTHR21198">
    <property type="entry name" value="GLUTAMATE RACEMASE"/>
    <property type="match status" value="1"/>
</dbReference>
<dbReference type="Gene3D" id="3.40.50.1860">
    <property type="match status" value="2"/>
</dbReference>
<keyword evidence="3 8" id="KW-0133">Cell shape</keyword>
<dbReference type="InterPro" id="IPR004391">
    <property type="entry name" value="Glu_race"/>
</dbReference>
<keyword evidence="6 8" id="KW-0961">Cell wall biogenesis/degradation</keyword>
<dbReference type="NCBIfam" id="TIGR00067">
    <property type="entry name" value="glut_race"/>
    <property type="match status" value="1"/>
</dbReference>
<feature type="binding site" evidence="8">
    <location>
        <begin position="41"/>
        <end position="42"/>
    </location>
    <ligand>
        <name>substrate</name>
    </ligand>
</feature>
<protein>
    <recommendedName>
        <fullName evidence="7 8">Glutamate racemase</fullName>
        <ecNumber evidence="2 8">5.1.1.3</ecNumber>
    </recommendedName>
</protein>
<dbReference type="GO" id="GO:0042802">
    <property type="term" value="F:identical protein binding"/>
    <property type="evidence" value="ECO:0007669"/>
    <property type="project" value="UniProtKB-ARBA"/>
</dbReference>
<name>A0A927CVQ2_9BACI</name>
<dbReference type="PROSITE" id="PS00923">
    <property type="entry name" value="ASP_GLU_RACEMASE_1"/>
    <property type="match status" value="1"/>
</dbReference>
<dbReference type="InterPro" id="IPR018187">
    <property type="entry name" value="Asp/Glu_racemase_AS_1"/>
</dbReference>
<dbReference type="GO" id="GO:0009252">
    <property type="term" value="P:peptidoglycan biosynthetic process"/>
    <property type="evidence" value="ECO:0007669"/>
    <property type="project" value="UniProtKB-UniRule"/>
</dbReference>
<dbReference type="AlphaFoldDB" id="A0A927CVQ2"/>
<evidence type="ECO:0000256" key="2">
    <source>
        <dbReference type="ARBA" id="ARBA00013090"/>
    </source>
</evidence>
<feature type="active site" description="Proton donor/acceptor" evidence="8">
    <location>
        <position position="183"/>
    </location>
</feature>
<evidence type="ECO:0000256" key="1">
    <source>
        <dbReference type="ARBA" id="ARBA00001602"/>
    </source>
</evidence>
<evidence type="ECO:0000313" key="9">
    <source>
        <dbReference type="EMBL" id="MBD3108391.1"/>
    </source>
</evidence>
<accession>A0A927CVQ2</accession>
<dbReference type="PANTHER" id="PTHR21198:SF2">
    <property type="entry name" value="GLUTAMATE RACEMASE"/>
    <property type="match status" value="1"/>
</dbReference>
<dbReference type="GO" id="GO:0008881">
    <property type="term" value="F:glutamate racemase activity"/>
    <property type="evidence" value="ECO:0007669"/>
    <property type="project" value="UniProtKB-UniRule"/>
</dbReference>
<dbReference type="InterPro" id="IPR015942">
    <property type="entry name" value="Asp/Glu/hydantoin_racemase"/>
</dbReference>
<dbReference type="Proteomes" id="UP000602076">
    <property type="component" value="Unassembled WGS sequence"/>
</dbReference>
<comment type="catalytic activity">
    <reaction evidence="1 8">
        <text>L-glutamate = D-glutamate</text>
        <dbReference type="Rhea" id="RHEA:12813"/>
        <dbReference type="ChEBI" id="CHEBI:29985"/>
        <dbReference type="ChEBI" id="CHEBI:29986"/>
        <dbReference type="EC" id="5.1.1.3"/>
    </reaction>
</comment>
<evidence type="ECO:0000256" key="4">
    <source>
        <dbReference type="ARBA" id="ARBA00022984"/>
    </source>
</evidence>
<dbReference type="GO" id="GO:0008360">
    <property type="term" value="P:regulation of cell shape"/>
    <property type="evidence" value="ECO:0007669"/>
    <property type="project" value="UniProtKB-KW"/>
</dbReference>
<feature type="binding site" evidence="8">
    <location>
        <begin position="184"/>
        <end position="185"/>
    </location>
    <ligand>
        <name>substrate</name>
    </ligand>
</feature>
<comment type="pathway">
    <text evidence="8">Cell wall biogenesis; peptidoglycan biosynthesis.</text>
</comment>
<keyword evidence="4 8" id="KW-0573">Peptidoglycan synthesis</keyword>
<dbReference type="InterPro" id="IPR001920">
    <property type="entry name" value="Asp/Glu_race"/>
</dbReference>
<dbReference type="EMBL" id="JACXSI010000017">
    <property type="protein sequence ID" value="MBD3108391.1"/>
    <property type="molecule type" value="Genomic_DNA"/>
</dbReference>
<feature type="binding site" evidence="8">
    <location>
        <begin position="9"/>
        <end position="10"/>
    </location>
    <ligand>
        <name>substrate</name>
    </ligand>
</feature>
<evidence type="ECO:0000256" key="7">
    <source>
        <dbReference type="ARBA" id="ARBA00070053"/>
    </source>
</evidence>
<evidence type="ECO:0000313" key="10">
    <source>
        <dbReference type="Proteomes" id="UP000602076"/>
    </source>
</evidence>
<dbReference type="RefSeq" id="WP_190997934.1">
    <property type="nucleotide sequence ID" value="NZ_JACXSI010000017.1"/>
</dbReference>
<feature type="active site" description="Proton donor/acceptor" evidence="8">
    <location>
        <position position="72"/>
    </location>
</feature>
<evidence type="ECO:0000256" key="5">
    <source>
        <dbReference type="ARBA" id="ARBA00023235"/>
    </source>
</evidence>
<dbReference type="EC" id="5.1.1.3" evidence="2 8"/>
<gene>
    <name evidence="9" type="primary">racE</name>
    <name evidence="8" type="synonym">murI</name>
    <name evidence="9" type="ORF">IEO70_08425</name>
</gene>
<dbReference type="Pfam" id="PF01177">
    <property type="entry name" value="Asp_Glu_race"/>
    <property type="match status" value="1"/>
</dbReference>
<reference evidence="9" key="1">
    <citation type="submission" date="2020-09" db="EMBL/GenBank/DDBJ databases">
        <title>Bacillus faecalis sp. nov., a moderately halophilic bacterium isolated from cow faeces.</title>
        <authorList>
            <person name="Jiang L."/>
            <person name="Lee J."/>
        </authorList>
    </citation>
    <scope>NUCLEOTIDE SEQUENCE</scope>
    <source>
        <strain evidence="9">AGMB 02131</strain>
    </source>
</reference>
<proteinExistence type="inferred from homology"/>
<comment type="function">
    <text evidence="8">Provides the (R)-glutamate required for cell wall biosynthesis.</text>
</comment>
<dbReference type="PROSITE" id="PS00924">
    <property type="entry name" value="ASP_GLU_RACEMASE_2"/>
    <property type="match status" value="1"/>
</dbReference>
<comment type="caution">
    <text evidence="9">The sequence shown here is derived from an EMBL/GenBank/DDBJ whole genome shotgun (WGS) entry which is preliminary data.</text>
</comment>
<dbReference type="FunFam" id="3.40.50.1860:FF:000002">
    <property type="entry name" value="Glutamate racemase"/>
    <property type="match status" value="1"/>
</dbReference>
<evidence type="ECO:0000256" key="6">
    <source>
        <dbReference type="ARBA" id="ARBA00023316"/>
    </source>
</evidence>
<keyword evidence="10" id="KW-1185">Reference proteome</keyword>
<evidence type="ECO:0000256" key="3">
    <source>
        <dbReference type="ARBA" id="ARBA00022960"/>
    </source>
</evidence>
<evidence type="ECO:0000256" key="8">
    <source>
        <dbReference type="HAMAP-Rule" id="MF_00258"/>
    </source>
</evidence>
<dbReference type="InterPro" id="IPR033134">
    <property type="entry name" value="Asp/Glu_racemase_AS_2"/>
</dbReference>
<sequence length="267" mass="29085">MKQAIGIIDSGVGGLTVVKEIMRQLPNESVIYLGDNARCPYGPRTKEEVQQFTWELTKFLLKKKIKMLIIACNTATAVALEEIKQALPIPVLGVIQPGARAAIKHSKQLRIGVIGTEGTVRSRAYAAALHDINEQVHVTSIACPKFVPVVESGEYNSALAKKVVAESLQPLKITGIDTIILGCTHYPLLGPIIASTMGKHVKVISSGDETARETSVILEYQGLLNKHAEKPVHHFYTTGSKEIFKRIATSWLGSCVENVSAIKLDEH</sequence>
<organism evidence="9 10">
    <name type="scientific">Peribacillus faecalis</name>
    <dbReference type="NCBI Taxonomy" id="2772559"/>
    <lineage>
        <taxon>Bacteria</taxon>
        <taxon>Bacillati</taxon>
        <taxon>Bacillota</taxon>
        <taxon>Bacilli</taxon>
        <taxon>Bacillales</taxon>
        <taxon>Bacillaceae</taxon>
        <taxon>Peribacillus</taxon>
    </lineage>
</organism>
<dbReference type="SUPFAM" id="SSF53681">
    <property type="entry name" value="Aspartate/glutamate racemase"/>
    <property type="match status" value="2"/>
</dbReference>
<feature type="binding site" evidence="8">
    <location>
        <begin position="73"/>
        <end position="74"/>
    </location>
    <ligand>
        <name>substrate</name>
    </ligand>
</feature>